<sequence>MSRKVVLLSLAIAAVACALLWVNFHYLKITPNTLRDWMLSFGWIAPAVYIGLFVARPFVLFPASVLTLAGGLAFGTWYGMLYTFLGEIPGAVLSFLLARQVGLGFFKGRDDPRLRKLEGAMQRRGFPMVLMLRIAPFVPFDLVSYAAGAARVPLRAYVPATVIGTLPGTFAFCFLGASLTRGDWREIALAIAVFAAAMLVPLLLKRRVRREVG</sequence>
<keyword evidence="4 6" id="KW-1133">Transmembrane helix</keyword>
<dbReference type="Pfam" id="PF09335">
    <property type="entry name" value="VTT_dom"/>
    <property type="match status" value="1"/>
</dbReference>
<evidence type="ECO:0000313" key="9">
    <source>
        <dbReference type="Proteomes" id="UP001161691"/>
    </source>
</evidence>
<evidence type="ECO:0000256" key="4">
    <source>
        <dbReference type="ARBA" id="ARBA00022989"/>
    </source>
</evidence>
<dbReference type="InterPro" id="IPR032816">
    <property type="entry name" value="VTT_dom"/>
</dbReference>
<dbReference type="PANTHER" id="PTHR12677">
    <property type="entry name" value="GOLGI APPARATUS MEMBRANE PROTEIN TVP38-RELATED"/>
    <property type="match status" value="1"/>
</dbReference>
<reference evidence="8" key="1">
    <citation type="submission" date="2023-04" db="EMBL/GenBank/DDBJ databases">
        <title>Comparative genomic analysis of Cohnella hashimotonis sp. nov., isolated from the International Space Station.</title>
        <authorList>
            <person name="Venkateswaran K."/>
            <person name="Simpson A."/>
        </authorList>
    </citation>
    <scope>NUCLEOTIDE SEQUENCE</scope>
    <source>
        <strain evidence="8">F6_2S_P_1</strain>
    </source>
</reference>
<dbReference type="InterPro" id="IPR015414">
    <property type="entry name" value="TMEM64"/>
</dbReference>
<feature type="transmembrane region" description="Helical" evidence="6">
    <location>
        <begin position="37"/>
        <end position="55"/>
    </location>
</feature>
<keyword evidence="5 6" id="KW-0472">Membrane</keyword>
<comment type="caution">
    <text evidence="8">The sequence shown here is derived from an EMBL/GenBank/DDBJ whole genome shotgun (WGS) entry which is preliminary data.</text>
</comment>
<proteinExistence type="inferred from homology"/>
<dbReference type="EMBL" id="JAGRPV010000001">
    <property type="protein sequence ID" value="MDI4644104.1"/>
    <property type="molecule type" value="Genomic_DNA"/>
</dbReference>
<dbReference type="RefSeq" id="WP_282907132.1">
    <property type="nucleotide sequence ID" value="NZ_JAGRPV010000001.1"/>
</dbReference>
<accession>A0ABT6TB91</accession>
<comment type="subcellular location">
    <subcellularLocation>
        <location evidence="1 6">Cell membrane</location>
        <topology evidence="1 6">Multi-pass membrane protein</topology>
    </subcellularLocation>
</comment>
<evidence type="ECO:0000313" key="8">
    <source>
        <dbReference type="EMBL" id="MDI4644104.1"/>
    </source>
</evidence>
<dbReference type="PANTHER" id="PTHR12677:SF59">
    <property type="entry name" value="GOLGI APPARATUS MEMBRANE PROTEIN TVP38-RELATED"/>
    <property type="match status" value="1"/>
</dbReference>
<comment type="similarity">
    <text evidence="6">Belongs to the TVP38/TMEM64 family.</text>
</comment>
<protein>
    <recommendedName>
        <fullName evidence="6">TVP38/TMEM64 family membrane protein</fullName>
    </recommendedName>
</protein>
<feature type="transmembrane region" description="Helical" evidence="6">
    <location>
        <begin position="156"/>
        <end position="175"/>
    </location>
</feature>
<feature type="transmembrane region" description="Helical" evidence="6">
    <location>
        <begin position="187"/>
        <end position="204"/>
    </location>
</feature>
<keyword evidence="9" id="KW-1185">Reference proteome</keyword>
<keyword evidence="3 6" id="KW-0812">Transmembrane</keyword>
<comment type="caution">
    <text evidence="6">Lacks conserved residue(s) required for the propagation of feature annotation.</text>
</comment>
<keyword evidence="2 6" id="KW-1003">Cell membrane</keyword>
<evidence type="ECO:0000259" key="7">
    <source>
        <dbReference type="Pfam" id="PF09335"/>
    </source>
</evidence>
<dbReference type="Proteomes" id="UP001161691">
    <property type="component" value="Unassembled WGS sequence"/>
</dbReference>
<name>A0ABT6TB91_9BACL</name>
<evidence type="ECO:0000256" key="2">
    <source>
        <dbReference type="ARBA" id="ARBA00022475"/>
    </source>
</evidence>
<evidence type="ECO:0000256" key="5">
    <source>
        <dbReference type="ARBA" id="ARBA00023136"/>
    </source>
</evidence>
<feature type="domain" description="VTT" evidence="7">
    <location>
        <begin position="61"/>
        <end position="177"/>
    </location>
</feature>
<dbReference type="PROSITE" id="PS51257">
    <property type="entry name" value="PROKAR_LIPOPROTEIN"/>
    <property type="match status" value="1"/>
</dbReference>
<gene>
    <name evidence="8" type="ORF">KB449_03990</name>
</gene>
<evidence type="ECO:0000256" key="6">
    <source>
        <dbReference type="RuleBase" id="RU366058"/>
    </source>
</evidence>
<evidence type="ECO:0000256" key="3">
    <source>
        <dbReference type="ARBA" id="ARBA00022692"/>
    </source>
</evidence>
<organism evidence="8 9">
    <name type="scientific">Cohnella hashimotonis</name>
    <dbReference type="NCBI Taxonomy" id="2826895"/>
    <lineage>
        <taxon>Bacteria</taxon>
        <taxon>Bacillati</taxon>
        <taxon>Bacillota</taxon>
        <taxon>Bacilli</taxon>
        <taxon>Bacillales</taxon>
        <taxon>Paenibacillaceae</taxon>
        <taxon>Cohnella</taxon>
    </lineage>
</organism>
<evidence type="ECO:0000256" key="1">
    <source>
        <dbReference type="ARBA" id="ARBA00004651"/>
    </source>
</evidence>